<sequence length="70" mass="8177">MMTVPPIQSVDVDVVLIARCVKDWESDAFKQEQAYSSVRSQVQQMRILHDPQDHDEVNFCYECIMEFVVV</sequence>
<dbReference type="EMBL" id="CM042021">
    <property type="protein sequence ID" value="KAI3816927.1"/>
    <property type="molecule type" value="Genomic_DNA"/>
</dbReference>
<accession>A0ACB9JCD4</accession>
<proteinExistence type="predicted"/>
<evidence type="ECO:0000313" key="1">
    <source>
        <dbReference type="EMBL" id="KAI3816927.1"/>
    </source>
</evidence>
<gene>
    <name evidence="1" type="ORF">L1987_10712</name>
</gene>
<protein>
    <submittedName>
        <fullName evidence="1">Uncharacterized protein</fullName>
    </submittedName>
</protein>
<organism evidence="1 2">
    <name type="scientific">Smallanthus sonchifolius</name>
    <dbReference type="NCBI Taxonomy" id="185202"/>
    <lineage>
        <taxon>Eukaryota</taxon>
        <taxon>Viridiplantae</taxon>
        <taxon>Streptophyta</taxon>
        <taxon>Embryophyta</taxon>
        <taxon>Tracheophyta</taxon>
        <taxon>Spermatophyta</taxon>
        <taxon>Magnoliopsida</taxon>
        <taxon>eudicotyledons</taxon>
        <taxon>Gunneridae</taxon>
        <taxon>Pentapetalae</taxon>
        <taxon>asterids</taxon>
        <taxon>campanulids</taxon>
        <taxon>Asterales</taxon>
        <taxon>Asteraceae</taxon>
        <taxon>Asteroideae</taxon>
        <taxon>Heliantheae alliance</taxon>
        <taxon>Millerieae</taxon>
        <taxon>Smallanthus</taxon>
    </lineage>
</organism>
<reference evidence="1 2" key="2">
    <citation type="journal article" date="2022" name="Mol. Ecol. Resour.">
        <title>The genomes of chicory, endive, great burdock and yacon provide insights into Asteraceae paleo-polyploidization history and plant inulin production.</title>
        <authorList>
            <person name="Fan W."/>
            <person name="Wang S."/>
            <person name="Wang H."/>
            <person name="Wang A."/>
            <person name="Jiang F."/>
            <person name="Liu H."/>
            <person name="Zhao H."/>
            <person name="Xu D."/>
            <person name="Zhang Y."/>
        </authorList>
    </citation>
    <scope>NUCLEOTIDE SEQUENCE [LARGE SCALE GENOMIC DNA]</scope>
    <source>
        <strain evidence="2">cv. Yunnan</strain>
        <tissue evidence="1">Leaves</tissue>
    </source>
</reference>
<comment type="caution">
    <text evidence="1">The sequence shown here is derived from an EMBL/GenBank/DDBJ whole genome shotgun (WGS) entry which is preliminary data.</text>
</comment>
<reference evidence="2" key="1">
    <citation type="journal article" date="2022" name="Mol. Ecol. Resour.">
        <title>The genomes of chicory, endive, great burdock and yacon provide insights into Asteraceae palaeo-polyploidization history and plant inulin production.</title>
        <authorList>
            <person name="Fan W."/>
            <person name="Wang S."/>
            <person name="Wang H."/>
            <person name="Wang A."/>
            <person name="Jiang F."/>
            <person name="Liu H."/>
            <person name="Zhao H."/>
            <person name="Xu D."/>
            <person name="Zhang Y."/>
        </authorList>
    </citation>
    <scope>NUCLEOTIDE SEQUENCE [LARGE SCALE GENOMIC DNA]</scope>
    <source>
        <strain evidence="2">cv. Yunnan</strain>
    </source>
</reference>
<dbReference type="Proteomes" id="UP001056120">
    <property type="component" value="Linkage Group LG04"/>
</dbReference>
<keyword evidence="2" id="KW-1185">Reference proteome</keyword>
<name>A0ACB9JCD4_9ASTR</name>
<evidence type="ECO:0000313" key="2">
    <source>
        <dbReference type="Proteomes" id="UP001056120"/>
    </source>
</evidence>